<reference evidence="2 3" key="1">
    <citation type="submission" date="2011-02" db="EMBL/GenBank/DDBJ databases">
        <title>The Genome Sequence of Sphaeroforma arctica JP610.</title>
        <authorList>
            <consortium name="The Broad Institute Genome Sequencing Platform"/>
            <person name="Russ C."/>
            <person name="Cuomo C."/>
            <person name="Young S.K."/>
            <person name="Zeng Q."/>
            <person name="Gargeya S."/>
            <person name="Alvarado L."/>
            <person name="Berlin A."/>
            <person name="Chapman S.B."/>
            <person name="Chen Z."/>
            <person name="Freedman E."/>
            <person name="Gellesch M."/>
            <person name="Goldberg J."/>
            <person name="Griggs A."/>
            <person name="Gujja S."/>
            <person name="Heilman E."/>
            <person name="Heiman D."/>
            <person name="Howarth C."/>
            <person name="Mehta T."/>
            <person name="Neiman D."/>
            <person name="Pearson M."/>
            <person name="Roberts A."/>
            <person name="Saif S."/>
            <person name="Shea T."/>
            <person name="Shenoy N."/>
            <person name="Sisk P."/>
            <person name="Stolte C."/>
            <person name="Sykes S."/>
            <person name="White J."/>
            <person name="Yandava C."/>
            <person name="Burger G."/>
            <person name="Gray M.W."/>
            <person name="Holland P.W.H."/>
            <person name="King N."/>
            <person name="Lang F.B.F."/>
            <person name="Roger A.J."/>
            <person name="Ruiz-Trillo I."/>
            <person name="Haas B."/>
            <person name="Nusbaum C."/>
            <person name="Birren B."/>
        </authorList>
    </citation>
    <scope>NUCLEOTIDE SEQUENCE [LARGE SCALE GENOMIC DNA]</scope>
    <source>
        <strain evidence="2 3">JP610</strain>
    </source>
</reference>
<dbReference type="GeneID" id="25904606"/>
<dbReference type="EMBL" id="KQ241817">
    <property type="protein sequence ID" value="KNC83670.1"/>
    <property type="molecule type" value="Genomic_DNA"/>
</dbReference>
<protein>
    <submittedName>
        <fullName evidence="2">Uncharacterized protein</fullName>
    </submittedName>
</protein>
<evidence type="ECO:0000313" key="3">
    <source>
        <dbReference type="Proteomes" id="UP000054560"/>
    </source>
</evidence>
<dbReference type="RefSeq" id="XP_014157572.1">
    <property type="nucleotide sequence ID" value="XM_014302097.1"/>
</dbReference>
<accession>A0A0L0G3P6</accession>
<keyword evidence="3" id="KW-1185">Reference proteome</keyword>
<name>A0A0L0G3P6_9EUKA</name>
<evidence type="ECO:0000313" key="2">
    <source>
        <dbReference type="EMBL" id="KNC83670.1"/>
    </source>
</evidence>
<gene>
    <name evidence="2" type="ORF">SARC_04102</name>
</gene>
<evidence type="ECO:0000256" key="1">
    <source>
        <dbReference type="SAM" id="Coils"/>
    </source>
</evidence>
<keyword evidence="1" id="KW-0175">Coiled coil</keyword>
<proteinExistence type="predicted"/>
<dbReference type="Proteomes" id="UP000054560">
    <property type="component" value="Unassembled WGS sequence"/>
</dbReference>
<dbReference type="AlphaFoldDB" id="A0A0L0G3P6"/>
<feature type="coiled-coil region" evidence="1">
    <location>
        <begin position="148"/>
        <end position="182"/>
    </location>
</feature>
<organism evidence="2 3">
    <name type="scientific">Sphaeroforma arctica JP610</name>
    <dbReference type="NCBI Taxonomy" id="667725"/>
    <lineage>
        <taxon>Eukaryota</taxon>
        <taxon>Ichthyosporea</taxon>
        <taxon>Ichthyophonida</taxon>
        <taxon>Sphaeroforma</taxon>
    </lineage>
</organism>
<sequence length="392" mass="44458">MDARTTDLVTYKNDGYWSPSNAIHNKSGETEIRDRIKGLRDTARALGEVEESERIAKAFEDRYNLQNDIQDLLVRELKEQDELEHETKKCLRHARMKADEEIKGLKIKLDKMKIENSDEISKLQVEVKSLGESVERKKSDAKYAGERASRARRDLTAATAETEKVEAQIEAYNQRKIELSNQIAEISGHKSSNIMGKTPTKAEFTSHMGQFINSALPIMLDGVLSHEETLTKFNSRLRCCLQDVELQCTQLISCTRNASKLLASNDTALQQQLDTELHKLILQNWDSFVESTTRQLACTHRFTDEALSFLVEAKLWPMLFRECPDFHLISWSTIGSVELYNKAEHNLLEEMDMKNRLQKGDPCTVIVPGLSARDSSTVHKAAVLPSAYGLKG</sequence>